<protein>
    <recommendedName>
        <fullName evidence="5">Thioredoxin domain-containing protein</fullName>
    </recommendedName>
</protein>
<keyword evidence="1" id="KW-0472">Membrane</keyword>
<keyword evidence="1" id="KW-0812">Transmembrane</keyword>
<dbReference type="PATRIC" id="fig|1618983.3.peg.316"/>
<accession>A0A0G0VET8</accession>
<dbReference type="Gene3D" id="3.40.30.10">
    <property type="entry name" value="Glutaredoxin"/>
    <property type="match status" value="1"/>
</dbReference>
<dbReference type="InterPro" id="IPR036249">
    <property type="entry name" value="Thioredoxin-like_sf"/>
</dbReference>
<feature type="transmembrane region" description="Helical" evidence="1">
    <location>
        <begin position="357"/>
        <end position="379"/>
    </location>
</feature>
<feature type="transmembrane region" description="Helical" evidence="1">
    <location>
        <begin position="249"/>
        <end position="273"/>
    </location>
</feature>
<comment type="caution">
    <text evidence="3">The sequence shown here is derived from an EMBL/GenBank/DDBJ whole genome shotgun (WGS) entry which is preliminary data.</text>
</comment>
<gene>
    <name evidence="3" type="ORF">UU50_C0006G0012</name>
</gene>
<keyword evidence="1" id="KW-1133">Transmembrane helix</keyword>
<feature type="transmembrane region" description="Helical" evidence="1">
    <location>
        <begin position="391"/>
        <end position="409"/>
    </location>
</feature>
<evidence type="ECO:0000313" key="4">
    <source>
        <dbReference type="Proteomes" id="UP000033930"/>
    </source>
</evidence>
<dbReference type="EMBL" id="LCAW01000006">
    <property type="protein sequence ID" value="KKR99409.1"/>
    <property type="molecule type" value="Genomic_DNA"/>
</dbReference>
<evidence type="ECO:0008006" key="5">
    <source>
        <dbReference type="Google" id="ProtNLM"/>
    </source>
</evidence>
<organism evidence="3 4">
    <name type="scientific">Candidatus Uhrbacteria bacterium GW2011_GWC1_41_20</name>
    <dbReference type="NCBI Taxonomy" id="1618983"/>
    <lineage>
        <taxon>Bacteria</taxon>
        <taxon>Candidatus Uhriibacteriota</taxon>
    </lineage>
</organism>
<feature type="transmembrane region" description="Helical" evidence="1">
    <location>
        <begin position="224"/>
        <end position="243"/>
    </location>
</feature>
<dbReference type="Proteomes" id="UP000033930">
    <property type="component" value="Unassembled WGS sequence"/>
</dbReference>
<proteinExistence type="predicted"/>
<evidence type="ECO:0000256" key="1">
    <source>
        <dbReference type="SAM" id="Phobius"/>
    </source>
</evidence>
<keyword evidence="2" id="KW-0732">Signal</keyword>
<evidence type="ECO:0000313" key="3">
    <source>
        <dbReference type="EMBL" id="KKR99409.1"/>
    </source>
</evidence>
<dbReference type="AlphaFoldDB" id="A0A0G0VET8"/>
<dbReference type="SUPFAM" id="SSF52833">
    <property type="entry name" value="Thioredoxin-like"/>
    <property type="match status" value="1"/>
</dbReference>
<feature type="transmembrane region" description="Helical" evidence="1">
    <location>
        <begin position="310"/>
        <end position="337"/>
    </location>
</feature>
<feature type="signal peptide" evidence="2">
    <location>
        <begin position="1"/>
        <end position="21"/>
    </location>
</feature>
<evidence type="ECO:0000256" key="2">
    <source>
        <dbReference type="SAM" id="SignalP"/>
    </source>
</evidence>
<sequence>MIKKILLALLLSLSLALPVFAESSNPIDESGQYSGHLYIFHSETCPHCKEELAFLVKISKEEAYQDVQFLEFEITQHPENSALLQEVGRVMDADTSGVPFTVIGNQIITGYLNDDTTGQQIRNALDKIIKDGDSDIVGSIIKAIEIDSPTVEDQQSNEQIDNAAIALIPETLTLPVFGTIETANVSLPILSTMLGLIDGFNPCAMWTLVFLITLLFGMKDKRRMWILGGTFIIASGVVYYIFMAAWLNILIFLGFLFAVRLIIGLVAIGGGAYSIHDFYTNKDAECKVGDLDEKQKTMTKMRNILSRPSFIMAFLGMVVLAVAVNLVELICSAGIPAVYTQILTMSGISAIGRYLYMLWYIFFYMFDDIVVFIIAMLTLQITGMTTKYTRATRLIGGIIMLIIGVLMILKPEWLTFG</sequence>
<feature type="transmembrane region" description="Helical" evidence="1">
    <location>
        <begin position="199"/>
        <end position="217"/>
    </location>
</feature>
<reference evidence="3 4" key="1">
    <citation type="journal article" date="2015" name="Nature">
        <title>rRNA introns, odd ribosomes, and small enigmatic genomes across a large radiation of phyla.</title>
        <authorList>
            <person name="Brown C.T."/>
            <person name="Hug L.A."/>
            <person name="Thomas B.C."/>
            <person name="Sharon I."/>
            <person name="Castelle C.J."/>
            <person name="Singh A."/>
            <person name="Wilkins M.J."/>
            <person name="Williams K.H."/>
            <person name="Banfield J.F."/>
        </authorList>
    </citation>
    <scope>NUCLEOTIDE SEQUENCE [LARGE SCALE GENOMIC DNA]</scope>
</reference>
<name>A0A0G0VET8_9BACT</name>
<feature type="chain" id="PRO_5002534955" description="Thioredoxin domain-containing protein" evidence="2">
    <location>
        <begin position="22"/>
        <end position="417"/>
    </location>
</feature>